<evidence type="ECO:0000256" key="1">
    <source>
        <dbReference type="ARBA" id="ARBA00022612"/>
    </source>
</evidence>
<dbReference type="InterPro" id="IPR054613">
    <property type="entry name" value="Peptidase_S78_dom"/>
</dbReference>
<organism evidence="5 6">
    <name type="scientific">Chromobacterium fluminis</name>
    <dbReference type="NCBI Taxonomy" id="3044269"/>
    <lineage>
        <taxon>Bacteria</taxon>
        <taxon>Pseudomonadati</taxon>
        <taxon>Pseudomonadota</taxon>
        <taxon>Betaproteobacteria</taxon>
        <taxon>Neisseriales</taxon>
        <taxon>Chromobacteriaceae</taxon>
        <taxon>Chromobacterium</taxon>
    </lineage>
</organism>
<dbReference type="SUPFAM" id="SSF50789">
    <property type="entry name" value="Herpes virus serine proteinase, assemblin"/>
    <property type="match status" value="1"/>
</dbReference>
<reference evidence="5 6" key="1">
    <citation type="submission" date="2020-03" db="EMBL/GenBank/DDBJ databases">
        <title>Draft genome sequence of environmentally isolated cultures.</title>
        <authorList>
            <person name="Wilson H.S."/>
            <person name="De Leon M.E."/>
        </authorList>
    </citation>
    <scope>NUCLEOTIDE SEQUENCE [LARGE SCALE GENOMIC DNA]</scope>
    <source>
        <strain evidence="5 6">HSC-31F16</strain>
    </source>
</reference>
<keyword evidence="6" id="KW-1185">Reference proteome</keyword>
<dbReference type="GO" id="GO:0008233">
    <property type="term" value="F:peptidase activity"/>
    <property type="evidence" value="ECO:0007669"/>
    <property type="project" value="UniProtKB-KW"/>
</dbReference>
<name>A0ABX0LEF9_9NEIS</name>
<dbReference type="NCBIfam" id="TIGR01543">
    <property type="entry name" value="proheadase_HK97"/>
    <property type="match status" value="1"/>
</dbReference>
<sequence length="176" mass="19491">MALDHKSFSLEIKAVNDDGFFSGYASVFGVVDSHGDIVAKGAFSASLAAWAAKKRLPSLLWHHKLDEPIGVWTVMREDDVGLYVEGRLSQKVQRGAEVYELMKIDAVSGLSIGYVTREDSYDRVTDVRTLKQVDLWEVSPVTMPSNEQARLTGIKSRDSAETKNAIQALINSMRSK</sequence>
<gene>
    <name evidence="5" type="ORF">HA052_22765</name>
</gene>
<dbReference type="Proteomes" id="UP001515641">
    <property type="component" value="Unassembled WGS sequence"/>
</dbReference>
<dbReference type="GO" id="GO:0006508">
    <property type="term" value="P:proteolysis"/>
    <property type="evidence" value="ECO:0007669"/>
    <property type="project" value="UniProtKB-KW"/>
</dbReference>
<evidence type="ECO:0000256" key="3">
    <source>
        <dbReference type="ARBA" id="ARBA00022801"/>
    </source>
</evidence>
<dbReference type="InterPro" id="IPR006433">
    <property type="entry name" value="Prohead_protease"/>
</dbReference>
<dbReference type="EMBL" id="JAAOMA010000047">
    <property type="protein sequence ID" value="NHR08016.1"/>
    <property type="molecule type" value="Genomic_DNA"/>
</dbReference>
<proteinExistence type="predicted"/>
<evidence type="ECO:0000313" key="6">
    <source>
        <dbReference type="Proteomes" id="UP001515641"/>
    </source>
</evidence>
<protein>
    <submittedName>
        <fullName evidence="5">HK97 family phage prohead protease</fullName>
    </submittedName>
</protein>
<evidence type="ECO:0000313" key="5">
    <source>
        <dbReference type="EMBL" id="NHR08016.1"/>
    </source>
</evidence>
<keyword evidence="3" id="KW-0378">Hydrolase</keyword>
<dbReference type="RefSeq" id="WP_166453721.1">
    <property type="nucleotide sequence ID" value="NZ_JAAOMA010000047.1"/>
</dbReference>
<evidence type="ECO:0000259" key="4">
    <source>
        <dbReference type="Pfam" id="PF04586"/>
    </source>
</evidence>
<comment type="caution">
    <text evidence="5">The sequence shown here is derived from an EMBL/GenBank/DDBJ whole genome shotgun (WGS) entry which is preliminary data.</text>
</comment>
<evidence type="ECO:0000256" key="2">
    <source>
        <dbReference type="ARBA" id="ARBA00022670"/>
    </source>
</evidence>
<accession>A0ABX0LEF9</accession>
<feature type="domain" description="Prohead serine protease" evidence="4">
    <location>
        <begin position="10"/>
        <end position="163"/>
    </location>
</feature>
<dbReference type="Pfam" id="PF04586">
    <property type="entry name" value="Peptidase_S78"/>
    <property type="match status" value="1"/>
</dbReference>
<keyword evidence="2 5" id="KW-0645">Protease</keyword>
<keyword evidence="1" id="KW-1188">Viral release from host cell</keyword>